<evidence type="ECO:0000256" key="11">
    <source>
        <dbReference type="ARBA" id="ARBA00049447"/>
    </source>
</evidence>
<comment type="catalytic activity">
    <reaction evidence="9">
        <text>5,6-dihydrouridine(47) in tRNA + NAD(+) = uridine(47) in tRNA + NADH + H(+)</text>
        <dbReference type="Rhea" id="RHEA:53364"/>
        <dbReference type="Rhea" id="RHEA-COMP:13539"/>
        <dbReference type="Rhea" id="RHEA-COMP:13540"/>
        <dbReference type="ChEBI" id="CHEBI:15378"/>
        <dbReference type="ChEBI" id="CHEBI:57540"/>
        <dbReference type="ChEBI" id="CHEBI:57945"/>
        <dbReference type="ChEBI" id="CHEBI:65315"/>
        <dbReference type="ChEBI" id="CHEBI:74443"/>
        <dbReference type="EC" id="1.3.1.89"/>
    </reaction>
    <physiologicalReaction direction="right-to-left" evidence="9">
        <dbReference type="Rhea" id="RHEA:53366"/>
    </physiologicalReaction>
</comment>
<feature type="region of interest" description="Disordered" evidence="13">
    <location>
        <begin position="39"/>
        <end position="66"/>
    </location>
</feature>
<dbReference type="GO" id="GO:0003723">
    <property type="term" value="F:RNA binding"/>
    <property type="evidence" value="ECO:0007669"/>
    <property type="project" value="TreeGrafter"/>
</dbReference>
<evidence type="ECO:0000256" key="12">
    <source>
        <dbReference type="ARBA" id="ARBA00049513"/>
    </source>
</evidence>
<name>A0A8J4GWF1_9CHLO</name>
<dbReference type="AlphaFoldDB" id="A0A8J4GWF1"/>
<dbReference type="InterPro" id="IPR013785">
    <property type="entry name" value="Aldolase_TIM"/>
</dbReference>
<dbReference type="GO" id="GO:0102265">
    <property type="term" value="F:tRNA-dihydrouridine47 synthase activity"/>
    <property type="evidence" value="ECO:0007669"/>
    <property type="project" value="UniProtKB-EC"/>
</dbReference>
<evidence type="ECO:0000256" key="5">
    <source>
        <dbReference type="ARBA" id="ARBA00022643"/>
    </source>
</evidence>
<gene>
    <name evidence="15" type="ORF">Vretimale_17738</name>
</gene>
<keyword evidence="6" id="KW-0819">tRNA processing</keyword>
<evidence type="ECO:0000256" key="8">
    <source>
        <dbReference type="ARBA" id="ARBA00023002"/>
    </source>
</evidence>
<evidence type="ECO:0000256" key="10">
    <source>
        <dbReference type="ARBA" id="ARBA00048342"/>
    </source>
</evidence>
<reference evidence="15" key="1">
    <citation type="journal article" date="2021" name="Proc. Natl. Acad. Sci. U.S.A.">
        <title>Three genomes in the algal genus Volvox reveal the fate of a haploid sex-determining region after a transition to homothallism.</title>
        <authorList>
            <person name="Yamamoto K."/>
            <person name="Hamaji T."/>
            <person name="Kawai-Toyooka H."/>
            <person name="Matsuzaki R."/>
            <person name="Takahashi F."/>
            <person name="Nishimura Y."/>
            <person name="Kawachi M."/>
            <person name="Noguchi H."/>
            <person name="Minakuchi Y."/>
            <person name="Umen J.G."/>
            <person name="Toyoda A."/>
            <person name="Nozaki H."/>
        </authorList>
    </citation>
    <scope>NUCLEOTIDE SEQUENCE</scope>
    <source>
        <strain evidence="15">NIES-3785</strain>
    </source>
</reference>
<comment type="catalytic activity">
    <reaction evidence="12">
        <text>5,6-dihydrouridine(47) in tRNA + NADP(+) = uridine(47) in tRNA + NADPH + H(+)</text>
        <dbReference type="Rhea" id="RHEA:53360"/>
        <dbReference type="Rhea" id="RHEA-COMP:13539"/>
        <dbReference type="Rhea" id="RHEA-COMP:13540"/>
        <dbReference type="ChEBI" id="CHEBI:15378"/>
        <dbReference type="ChEBI" id="CHEBI:57783"/>
        <dbReference type="ChEBI" id="CHEBI:58349"/>
        <dbReference type="ChEBI" id="CHEBI:65315"/>
        <dbReference type="ChEBI" id="CHEBI:74443"/>
        <dbReference type="EC" id="1.3.1.89"/>
    </reaction>
    <physiologicalReaction direction="right-to-left" evidence="12">
        <dbReference type="Rhea" id="RHEA:53362"/>
    </physiologicalReaction>
</comment>
<dbReference type="Gene3D" id="3.20.20.70">
    <property type="entry name" value="Aldolase class I"/>
    <property type="match status" value="1"/>
</dbReference>
<dbReference type="EC" id="1.3.1.89" evidence="3"/>
<accession>A0A8J4GWF1</accession>
<evidence type="ECO:0000259" key="14">
    <source>
        <dbReference type="Pfam" id="PF01207"/>
    </source>
</evidence>
<evidence type="ECO:0000256" key="9">
    <source>
        <dbReference type="ARBA" id="ARBA00048266"/>
    </source>
</evidence>
<dbReference type="SUPFAM" id="SSF51395">
    <property type="entry name" value="FMN-linked oxidoreductases"/>
    <property type="match status" value="1"/>
</dbReference>
<evidence type="ECO:0000256" key="3">
    <source>
        <dbReference type="ARBA" id="ARBA00012376"/>
    </source>
</evidence>
<feature type="compositionally biased region" description="Gly residues" evidence="13">
    <location>
        <begin position="462"/>
        <end position="473"/>
    </location>
</feature>
<protein>
    <recommendedName>
        <fullName evidence="3">tRNA-dihydrouridine(47) synthase [NAD(P)(+)]</fullName>
        <ecNumber evidence="3">1.3.1.89</ecNumber>
    </recommendedName>
</protein>
<evidence type="ECO:0000256" key="4">
    <source>
        <dbReference type="ARBA" id="ARBA00022630"/>
    </source>
</evidence>
<comment type="catalytic activity">
    <reaction evidence="11">
        <text>a 5,6-dihydrouridine in mRNA + NADP(+) = a uridine in mRNA + NADPH + H(+)</text>
        <dbReference type="Rhea" id="RHEA:69855"/>
        <dbReference type="Rhea" id="RHEA-COMP:14658"/>
        <dbReference type="Rhea" id="RHEA-COMP:17789"/>
        <dbReference type="ChEBI" id="CHEBI:15378"/>
        <dbReference type="ChEBI" id="CHEBI:57783"/>
        <dbReference type="ChEBI" id="CHEBI:58349"/>
        <dbReference type="ChEBI" id="CHEBI:65315"/>
        <dbReference type="ChEBI" id="CHEBI:74443"/>
    </reaction>
    <physiologicalReaction direction="right-to-left" evidence="11">
        <dbReference type="Rhea" id="RHEA:69857"/>
    </physiologicalReaction>
</comment>
<comment type="cofactor">
    <cofactor evidence="1">
        <name>FMN</name>
        <dbReference type="ChEBI" id="CHEBI:58210"/>
    </cofactor>
</comment>
<dbReference type="PANTHER" id="PTHR45846:SF1">
    <property type="entry name" value="TRNA-DIHYDROURIDINE(47) SYNTHASE [NAD(P)(+)]-LIKE"/>
    <property type="match status" value="1"/>
</dbReference>
<dbReference type="InterPro" id="IPR018517">
    <property type="entry name" value="tRNA_hU_synthase_CS"/>
</dbReference>
<feature type="compositionally biased region" description="Polar residues" evidence="13">
    <location>
        <begin position="53"/>
        <end position="63"/>
    </location>
</feature>
<keyword evidence="7" id="KW-0521">NADP</keyword>
<feature type="region of interest" description="Disordered" evidence="13">
    <location>
        <begin position="455"/>
        <end position="495"/>
    </location>
</feature>
<dbReference type="InterPro" id="IPR035587">
    <property type="entry name" value="DUS-like_FMN-bd"/>
</dbReference>
<sequence length="495" mass="54585">VDYTRMLANLRSPARAFCLPHQPPCPTAAARRGRSFIRQSGSGESQLADGSIMDSSEPSSSGQAEFDYETPGWVRTRNAAFVEQLRGKLVLAPLTKGGNVPFRRLCLHFGCEVTMSEMSFTKPLLKGDRVERARLYKAPGESMFGFQIACKTISDGISASKLAKEAGAQFLDINCGCPIHEATRRGMGSAMLRKPRALAKMVAGIAAESELPVTVKIRLGENDKKINVDTVVEFLERAGAAAVTVHGRTAEQRYKKAADWDRVGDVARSHSVPIIGNGDILTHYEAHARLAESGCTAVMAGRGALIKPWIFKEFKEGREWLLNTQERVGVYRLLVSYMKEHFGDDERGRRKAWYFFPWHFDFLTRYRPLPEALYGAQSREHPLILTRQDLTDPRVGETPEGLSWAERLLRCEHPEAHGAMADALWEAVSDADALAALERIGSERVVCWEEEVRAGGRDGDASRGGGLGVGSGGEKADREGIKRGRDRGGEELERG</sequence>
<evidence type="ECO:0000313" key="16">
    <source>
        <dbReference type="Proteomes" id="UP000722791"/>
    </source>
</evidence>
<dbReference type="CDD" id="cd02801">
    <property type="entry name" value="DUS_like_FMN"/>
    <property type="match status" value="1"/>
</dbReference>
<evidence type="ECO:0000256" key="6">
    <source>
        <dbReference type="ARBA" id="ARBA00022694"/>
    </source>
</evidence>
<feature type="non-terminal residue" evidence="15">
    <location>
        <position position="495"/>
    </location>
</feature>
<dbReference type="PANTHER" id="PTHR45846">
    <property type="entry name" value="TRNA-DIHYDROURIDINE(47) SYNTHASE [NAD(P)(+)]-LIKE"/>
    <property type="match status" value="1"/>
</dbReference>
<feature type="domain" description="DUS-like FMN-binding" evidence="14">
    <location>
        <begin position="91"/>
        <end position="350"/>
    </location>
</feature>
<keyword evidence="5" id="KW-0288">FMN</keyword>
<dbReference type="GO" id="GO:0050660">
    <property type="term" value="F:flavin adenine dinucleotide binding"/>
    <property type="evidence" value="ECO:0007669"/>
    <property type="project" value="InterPro"/>
</dbReference>
<evidence type="ECO:0000256" key="1">
    <source>
        <dbReference type="ARBA" id="ARBA00001917"/>
    </source>
</evidence>
<evidence type="ECO:0000313" key="15">
    <source>
        <dbReference type="EMBL" id="GIM14864.1"/>
    </source>
</evidence>
<dbReference type="EMBL" id="BNCQ01000060">
    <property type="protein sequence ID" value="GIM14864.1"/>
    <property type="molecule type" value="Genomic_DNA"/>
</dbReference>
<comment type="similarity">
    <text evidence="2">Belongs to the Dus family. Dus3 subfamily.</text>
</comment>
<evidence type="ECO:0000256" key="13">
    <source>
        <dbReference type="SAM" id="MobiDB-lite"/>
    </source>
</evidence>
<keyword evidence="8" id="KW-0560">Oxidoreductase</keyword>
<dbReference type="Pfam" id="PF01207">
    <property type="entry name" value="Dus"/>
    <property type="match status" value="1"/>
</dbReference>
<keyword evidence="4" id="KW-0285">Flavoprotein</keyword>
<evidence type="ECO:0000256" key="7">
    <source>
        <dbReference type="ARBA" id="ARBA00022857"/>
    </source>
</evidence>
<comment type="caution">
    <text evidence="15">The sequence shown here is derived from an EMBL/GenBank/DDBJ whole genome shotgun (WGS) entry which is preliminary data.</text>
</comment>
<organism evidence="15 16">
    <name type="scientific">Volvox reticuliferus</name>
    <dbReference type="NCBI Taxonomy" id="1737510"/>
    <lineage>
        <taxon>Eukaryota</taxon>
        <taxon>Viridiplantae</taxon>
        <taxon>Chlorophyta</taxon>
        <taxon>core chlorophytes</taxon>
        <taxon>Chlorophyceae</taxon>
        <taxon>CS clade</taxon>
        <taxon>Chlamydomonadales</taxon>
        <taxon>Volvocaceae</taxon>
        <taxon>Volvox</taxon>
    </lineage>
</organism>
<feature type="compositionally biased region" description="Basic and acidic residues" evidence="13">
    <location>
        <begin position="474"/>
        <end position="495"/>
    </location>
</feature>
<dbReference type="FunFam" id="3.20.20.70:FF:000494">
    <property type="match status" value="1"/>
</dbReference>
<proteinExistence type="inferred from homology"/>
<comment type="catalytic activity">
    <reaction evidence="10">
        <text>a 5,6-dihydrouridine in mRNA + NAD(+) = a uridine in mRNA + NADH + H(+)</text>
        <dbReference type="Rhea" id="RHEA:69851"/>
        <dbReference type="Rhea" id="RHEA-COMP:14658"/>
        <dbReference type="Rhea" id="RHEA-COMP:17789"/>
        <dbReference type="ChEBI" id="CHEBI:15378"/>
        <dbReference type="ChEBI" id="CHEBI:57540"/>
        <dbReference type="ChEBI" id="CHEBI:57945"/>
        <dbReference type="ChEBI" id="CHEBI:65315"/>
        <dbReference type="ChEBI" id="CHEBI:74443"/>
    </reaction>
    <physiologicalReaction direction="right-to-left" evidence="10">
        <dbReference type="Rhea" id="RHEA:69853"/>
    </physiologicalReaction>
</comment>
<evidence type="ECO:0000256" key="2">
    <source>
        <dbReference type="ARBA" id="ARBA00005451"/>
    </source>
</evidence>
<dbReference type="PROSITE" id="PS01136">
    <property type="entry name" value="UPF0034"/>
    <property type="match status" value="1"/>
</dbReference>
<dbReference type="Proteomes" id="UP000722791">
    <property type="component" value="Unassembled WGS sequence"/>
</dbReference>